<dbReference type="HOGENOM" id="CLU_018816_15_3_6"/>
<evidence type="ECO:0000313" key="2">
    <source>
        <dbReference type="EMBL" id="CED57577.1"/>
    </source>
</evidence>
<reference evidence="3" key="1">
    <citation type="submission" date="2014-09" db="EMBL/GenBank/DDBJ databases">
        <authorList>
            <person name="Hjerde E."/>
        </authorList>
    </citation>
    <scope>NUCLEOTIDE SEQUENCE [LARGE SCALE GENOMIC DNA]</scope>
    <source>
        <strain evidence="3">06/09/139</strain>
    </source>
</reference>
<sequence length="343" mass="38112">MKEIMLPYILIVWLLFKFNVLKRTAGNYFITTFVGVILALALFFGHRFYSPADLTNSTTVKAPHAVLSPSVGQHIDEIYIDHNQHVKKGDVLYLLKDDKITSAIIEVESAQLEVEKSIEAKKVALQQAERNHLRNLGMKEHVSVRDTEESQDLVEMLIAEIHVLEAKDLGLKAQLTNLNFELGRLTITAPFDGMVTHIFIADGSRIGSLHLWDTSKKFVEMRIPDQSYKNIKPGQFSEFFVSAYPGEIFRSRVHSVVKATGEAQGSLLPQEQSVSSHIQRGSAPVGRTVILEIDQDTMDMLPIGATGSAWISAEKPHSILGFMDIIGGATVRLSAAKSYLQAL</sequence>
<dbReference type="SUPFAM" id="SSF111369">
    <property type="entry name" value="HlyD-like secretion proteins"/>
    <property type="match status" value="1"/>
</dbReference>
<dbReference type="EMBL" id="LN554847">
    <property type="protein sequence ID" value="CED57577.1"/>
    <property type="molecule type" value="Genomic_DNA"/>
</dbReference>
<evidence type="ECO:0000313" key="3">
    <source>
        <dbReference type="Proteomes" id="UP000032427"/>
    </source>
</evidence>
<dbReference type="GO" id="GO:0015562">
    <property type="term" value="F:efflux transmembrane transporter activity"/>
    <property type="evidence" value="ECO:0007669"/>
    <property type="project" value="TreeGrafter"/>
</dbReference>
<keyword evidence="1" id="KW-0472">Membrane</keyword>
<feature type="transmembrane region" description="Helical" evidence="1">
    <location>
        <begin position="6"/>
        <end position="21"/>
    </location>
</feature>
<dbReference type="AlphaFoldDB" id="A0A090IAT1"/>
<dbReference type="GeneID" id="28543213"/>
<proteinExistence type="predicted"/>
<feature type="transmembrane region" description="Helical" evidence="1">
    <location>
        <begin position="28"/>
        <end position="49"/>
    </location>
</feature>
<dbReference type="STRING" id="80852.AWOD_II_0958"/>
<dbReference type="PANTHER" id="PTHR30469:SF15">
    <property type="entry name" value="HLYD FAMILY OF SECRETION PROTEINS"/>
    <property type="match status" value="1"/>
</dbReference>
<dbReference type="KEGG" id="awd:AWOD_II_0958"/>
<dbReference type="Gene3D" id="2.40.50.100">
    <property type="match status" value="1"/>
</dbReference>
<dbReference type="PATRIC" id="fig|80852.17.peg.3757"/>
<keyword evidence="3" id="KW-1185">Reference proteome</keyword>
<gene>
    <name evidence="2" type="ORF">AWOD_II_0958</name>
</gene>
<dbReference type="PANTHER" id="PTHR30469">
    <property type="entry name" value="MULTIDRUG RESISTANCE PROTEIN MDTA"/>
    <property type="match status" value="1"/>
</dbReference>
<protein>
    <submittedName>
        <fullName evidence="2">Membrane protein</fullName>
    </submittedName>
</protein>
<keyword evidence="1" id="KW-1133">Transmembrane helix</keyword>
<accession>A0A090IAT1</accession>
<dbReference type="Gene3D" id="2.40.30.170">
    <property type="match status" value="1"/>
</dbReference>
<dbReference type="GO" id="GO:1990281">
    <property type="term" value="C:efflux pump complex"/>
    <property type="evidence" value="ECO:0007669"/>
    <property type="project" value="TreeGrafter"/>
</dbReference>
<keyword evidence="1" id="KW-0812">Transmembrane</keyword>
<name>A0A090IAT1_9GAMM</name>
<dbReference type="OrthoDB" id="107989at2"/>
<evidence type="ECO:0000256" key="1">
    <source>
        <dbReference type="SAM" id="Phobius"/>
    </source>
</evidence>
<organism evidence="2 3">
    <name type="scientific">Aliivibrio wodanis</name>
    <dbReference type="NCBI Taxonomy" id="80852"/>
    <lineage>
        <taxon>Bacteria</taxon>
        <taxon>Pseudomonadati</taxon>
        <taxon>Pseudomonadota</taxon>
        <taxon>Gammaproteobacteria</taxon>
        <taxon>Vibrionales</taxon>
        <taxon>Vibrionaceae</taxon>
        <taxon>Aliivibrio</taxon>
    </lineage>
</organism>
<dbReference type="Proteomes" id="UP000032427">
    <property type="component" value="Chromosome 2"/>
</dbReference>